<reference evidence="1 2" key="2">
    <citation type="journal article" date="2022" name="Mol. Ecol. Resour.">
        <title>The genomes of chicory, endive, great burdock and yacon provide insights into Asteraceae paleo-polyploidization history and plant inulin production.</title>
        <authorList>
            <person name="Fan W."/>
            <person name="Wang S."/>
            <person name="Wang H."/>
            <person name="Wang A."/>
            <person name="Jiang F."/>
            <person name="Liu H."/>
            <person name="Zhao H."/>
            <person name="Xu D."/>
            <person name="Zhang Y."/>
        </authorList>
    </citation>
    <scope>NUCLEOTIDE SEQUENCE [LARGE SCALE GENOMIC DNA]</scope>
    <source>
        <strain evidence="2">cv. Yunnan</strain>
        <tissue evidence="1">Leaves</tissue>
    </source>
</reference>
<accession>A0ACB9HPT2</accession>
<keyword evidence="2" id="KW-1185">Reference proteome</keyword>
<evidence type="ECO:0000313" key="2">
    <source>
        <dbReference type="Proteomes" id="UP001056120"/>
    </source>
</evidence>
<proteinExistence type="predicted"/>
<name>A0ACB9HPT2_9ASTR</name>
<organism evidence="1 2">
    <name type="scientific">Smallanthus sonchifolius</name>
    <dbReference type="NCBI Taxonomy" id="185202"/>
    <lineage>
        <taxon>Eukaryota</taxon>
        <taxon>Viridiplantae</taxon>
        <taxon>Streptophyta</taxon>
        <taxon>Embryophyta</taxon>
        <taxon>Tracheophyta</taxon>
        <taxon>Spermatophyta</taxon>
        <taxon>Magnoliopsida</taxon>
        <taxon>eudicotyledons</taxon>
        <taxon>Gunneridae</taxon>
        <taxon>Pentapetalae</taxon>
        <taxon>asterids</taxon>
        <taxon>campanulids</taxon>
        <taxon>Asterales</taxon>
        <taxon>Asteraceae</taxon>
        <taxon>Asteroideae</taxon>
        <taxon>Heliantheae alliance</taxon>
        <taxon>Millerieae</taxon>
        <taxon>Smallanthus</taxon>
    </lineage>
</organism>
<reference evidence="2" key="1">
    <citation type="journal article" date="2022" name="Mol. Ecol. Resour.">
        <title>The genomes of chicory, endive, great burdock and yacon provide insights into Asteraceae palaeo-polyploidization history and plant inulin production.</title>
        <authorList>
            <person name="Fan W."/>
            <person name="Wang S."/>
            <person name="Wang H."/>
            <person name="Wang A."/>
            <person name="Jiang F."/>
            <person name="Liu H."/>
            <person name="Zhao H."/>
            <person name="Xu D."/>
            <person name="Zhang Y."/>
        </authorList>
    </citation>
    <scope>NUCLEOTIDE SEQUENCE [LARGE SCALE GENOMIC DNA]</scope>
    <source>
        <strain evidence="2">cv. Yunnan</strain>
    </source>
</reference>
<gene>
    <name evidence="1" type="ORF">L1987_32552</name>
</gene>
<evidence type="ECO:0000313" key="1">
    <source>
        <dbReference type="EMBL" id="KAI3797296.1"/>
    </source>
</evidence>
<comment type="caution">
    <text evidence="1">The sequence shown here is derived from an EMBL/GenBank/DDBJ whole genome shotgun (WGS) entry which is preliminary data.</text>
</comment>
<sequence>MQMRFGRFRPDLALASMGLGNSSSRQIYLTFPADSTFKEEDVSNYFSPTKRREKSQTSTRSFSLNQGPYRLGAEEGKSKEQDIRLLLSWFSLELQGNSQRLVVRSSNCIRNDFMNLPGEQCVGTARGCGWQKIGAAVNLGAYYIIGLPCSAILTFLLHYGGMVAGMIVNALNQCVLMSVEVVVVGKTGMKVGDEMDGGLTWRR</sequence>
<dbReference type="Proteomes" id="UP001056120">
    <property type="component" value="Linkage Group LG11"/>
</dbReference>
<dbReference type="EMBL" id="CM042028">
    <property type="protein sequence ID" value="KAI3797296.1"/>
    <property type="molecule type" value="Genomic_DNA"/>
</dbReference>
<protein>
    <submittedName>
        <fullName evidence="1">Uncharacterized protein</fullName>
    </submittedName>
</protein>